<keyword evidence="2" id="KW-1185">Reference proteome</keyword>
<sequence length="462" mass="52256">MTLPKKTSGRDYVMTVSVMDESCPTRAEAIQINVFYPTIAQMPKIKYVGDIIRFHKVKIQEYQGHIQGVSLDLKTRFDQRKNRPRITRHLVLRKRENDTIEQLTCSQSWTFEPSDAERTRELTKWATSCLAKDTTLPQGCPQPPKLLNELKLAENFIDLVVRVLHVEDTNEPPRLIVWDGSGDMTESDATLVSALEGHGIVVPSSGILKEVIMSSCWSVLREIGLVDGILTHWCRFRNLAVGIDEPMPGTTTASETRETLRFREVTSFVLVPDFVVDVQHRLSLITRSIPDSGNDHPLVSSTETPVDVTTIVPAHILRNIPPTSLRDILNSPHTPRKYHCYGRVRRIWPADIEKICKPKPTQKDELVYCFVLTIEDATDSLNVIVYGTHAEHFLSGIPPCDLKKSTSSKTLLEKRLTALLRAPQAFHWCIKSYAVVLPPTDCSRGPTAAIRYRLFDTRLQCL</sequence>
<name>A0ACC0VLQ4_9STRA</name>
<dbReference type="Proteomes" id="UP001163321">
    <property type="component" value="Chromosome 8"/>
</dbReference>
<comment type="caution">
    <text evidence="1">The sequence shown here is derived from an EMBL/GenBank/DDBJ whole genome shotgun (WGS) entry which is preliminary data.</text>
</comment>
<reference evidence="1 2" key="1">
    <citation type="journal article" date="2022" name="bioRxiv">
        <title>The genome of the oomycete Peronosclerospora sorghi, a cosmopolitan pathogen of maize and sorghum, is inflated with dispersed pseudogenes.</title>
        <authorList>
            <person name="Fletcher K."/>
            <person name="Martin F."/>
            <person name="Isakeit T."/>
            <person name="Cavanaugh K."/>
            <person name="Magill C."/>
            <person name="Michelmore R."/>
        </authorList>
    </citation>
    <scope>NUCLEOTIDE SEQUENCE [LARGE SCALE GENOMIC DNA]</scope>
    <source>
        <strain evidence="1">P6</strain>
    </source>
</reference>
<organism evidence="1 2">
    <name type="scientific">Peronosclerospora sorghi</name>
    <dbReference type="NCBI Taxonomy" id="230839"/>
    <lineage>
        <taxon>Eukaryota</taxon>
        <taxon>Sar</taxon>
        <taxon>Stramenopiles</taxon>
        <taxon>Oomycota</taxon>
        <taxon>Peronosporomycetes</taxon>
        <taxon>Peronosporales</taxon>
        <taxon>Peronosporaceae</taxon>
        <taxon>Peronosclerospora</taxon>
    </lineage>
</organism>
<protein>
    <submittedName>
        <fullName evidence="1">Uncharacterized protein</fullName>
    </submittedName>
</protein>
<gene>
    <name evidence="1" type="ORF">PsorP6_004586</name>
</gene>
<proteinExistence type="predicted"/>
<dbReference type="EMBL" id="CM047587">
    <property type="protein sequence ID" value="KAI9907137.1"/>
    <property type="molecule type" value="Genomic_DNA"/>
</dbReference>
<evidence type="ECO:0000313" key="2">
    <source>
        <dbReference type="Proteomes" id="UP001163321"/>
    </source>
</evidence>
<accession>A0ACC0VLQ4</accession>
<evidence type="ECO:0000313" key="1">
    <source>
        <dbReference type="EMBL" id="KAI9907137.1"/>
    </source>
</evidence>